<proteinExistence type="predicted"/>
<evidence type="ECO:0000313" key="2">
    <source>
        <dbReference type="EMBL" id="MFC4359152.1"/>
    </source>
</evidence>
<keyword evidence="3" id="KW-1185">Reference proteome</keyword>
<dbReference type="Proteomes" id="UP001595921">
    <property type="component" value="Unassembled WGS sequence"/>
</dbReference>
<dbReference type="RefSeq" id="WP_267622966.1">
    <property type="nucleotide sequence ID" value="NZ_JAODIW010000006.1"/>
</dbReference>
<feature type="compositionally biased region" description="Acidic residues" evidence="1">
    <location>
        <begin position="60"/>
        <end position="70"/>
    </location>
</feature>
<reference evidence="2 3" key="1">
    <citation type="journal article" date="2019" name="Int. J. Syst. Evol. Microbiol.">
        <title>The Global Catalogue of Microorganisms (GCM) 10K type strain sequencing project: providing services to taxonomists for standard genome sequencing and annotation.</title>
        <authorList>
            <consortium name="The Broad Institute Genomics Platform"/>
            <consortium name="The Broad Institute Genome Sequencing Center for Infectious Disease"/>
            <person name="Wu L."/>
            <person name="Ma J."/>
        </authorList>
    </citation>
    <scope>NUCLEOTIDE SEQUENCE [LARGE SCALE GENOMIC DNA]</scope>
    <source>
        <strain evidence="2 3">CGMCC 1.12553</strain>
    </source>
</reference>
<sequence length="142" mass="14773">MRPIATLLGRFGRTDRPDAGTRGEQPRTPTDVDREAAGTETPVGPDRPPATTDTVVGGTDGDDAVEDGDGPEARDRPGADDGVGDGDGATDDTPASPTHVCAICRSSFRREPESCPDCGNTVVTPVDEWEDSELIRHLCGGG</sequence>
<feature type="compositionally biased region" description="Basic and acidic residues" evidence="1">
    <location>
        <begin position="12"/>
        <end position="37"/>
    </location>
</feature>
<accession>A0ABD5PE91</accession>
<evidence type="ECO:0000256" key="1">
    <source>
        <dbReference type="SAM" id="MobiDB-lite"/>
    </source>
</evidence>
<gene>
    <name evidence="2" type="ORF">ACFO0N_14490</name>
</gene>
<evidence type="ECO:0000313" key="3">
    <source>
        <dbReference type="Proteomes" id="UP001595921"/>
    </source>
</evidence>
<feature type="region of interest" description="Disordered" evidence="1">
    <location>
        <begin position="1"/>
        <end position="98"/>
    </location>
</feature>
<name>A0ABD5PE91_9EURY</name>
<comment type="caution">
    <text evidence="2">The sequence shown here is derived from an EMBL/GenBank/DDBJ whole genome shotgun (WGS) entry which is preliminary data.</text>
</comment>
<dbReference type="AlphaFoldDB" id="A0ABD5PE91"/>
<protein>
    <recommendedName>
        <fullName evidence="4">Small CPxCG-related zinc finger protein</fullName>
    </recommendedName>
</protein>
<evidence type="ECO:0008006" key="4">
    <source>
        <dbReference type="Google" id="ProtNLM"/>
    </source>
</evidence>
<dbReference type="EMBL" id="JBHSDS010000008">
    <property type="protein sequence ID" value="MFC4359152.1"/>
    <property type="molecule type" value="Genomic_DNA"/>
</dbReference>
<organism evidence="2 3">
    <name type="scientific">Halobium salinum</name>
    <dbReference type="NCBI Taxonomy" id="1364940"/>
    <lineage>
        <taxon>Archaea</taxon>
        <taxon>Methanobacteriati</taxon>
        <taxon>Methanobacteriota</taxon>
        <taxon>Stenosarchaea group</taxon>
        <taxon>Halobacteria</taxon>
        <taxon>Halobacteriales</taxon>
        <taxon>Haloferacaceae</taxon>
        <taxon>Halobium</taxon>
    </lineage>
</organism>